<feature type="compositionally biased region" description="Low complexity" evidence="1">
    <location>
        <begin position="19"/>
        <end position="42"/>
    </location>
</feature>
<dbReference type="OMA" id="HYSFRER"/>
<evidence type="ECO:0000256" key="1">
    <source>
        <dbReference type="SAM" id="MobiDB-lite"/>
    </source>
</evidence>
<dbReference type="AlphaFoldDB" id="A0A194SCC5"/>
<accession>A0A194SCC5</accession>
<dbReference type="OrthoDB" id="2522441at2759"/>
<dbReference type="EMBL" id="KQ474073">
    <property type="protein sequence ID" value="KPV78254.1"/>
    <property type="molecule type" value="Genomic_DNA"/>
</dbReference>
<dbReference type="RefSeq" id="XP_018274303.1">
    <property type="nucleotide sequence ID" value="XM_018413774.1"/>
</dbReference>
<dbReference type="GeneID" id="28974223"/>
<protein>
    <submittedName>
        <fullName evidence="2">Uncharacterized protein</fullName>
    </submittedName>
</protein>
<feature type="region of interest" description="Disordered" evidence="1">
    <location>
        <begin position="19"/>
        <end position="50"/>
    </location>
</feature>
<evidence type="ECO:0000313" key="3">
    <source>
        <dbReference type="Proteomes" id="UP000053890"/>
    </source>
</evidence>
<name>A0A194SCC5_RHOGW</name>
<dbReference type="Proteomes" id="UP000053890">
    <property type="component" value="Unassembled WGS sequence"/>
</dbReference>
<proteinExistence type="predicted"/>
<reference evidence="2 3" key="1">
    <citation type="journal article" date="2015" name="Front. Microbiol.">
        <title>Genome sequence of the plant growth promoting endophytic yeast Rhodotorula graminis WP1.</title>
        <authorList>
            <person name="Firrincieli A."/>
            <person name="Otillar R."/>
            <person name="Salamov A."/>
            <person name="Schmutz J."/>
            <person name="Khan Z."/>
            <person name="Redman R.S."/>
            <person name="Fleck N.D."/>
            <person name="Lindquist E."/>
            <person name="Grigoriev I.V."/>
            <person name="Doty S.L."/>
        </authorList>
    </citation>
    <scope>NUCLEOTIDE SEQUENCE [LARGE SCALE GENOMIC DNA]</scope>
    <source>
        <strain evidence="2 3">WP1</strain>
    </source>
</reference>
<sequence length="123" mass="13429">MSAFRPSFRVLAAQRLGQSTSSTAAQAASPAARRQASSAAATMPHSWTPPHYSFRERISRFVPTEAWPLITAVGAMSLYAAYHAVHAFDRPAGELRLTPARYAAAASTNKEPWEDERALAGRW</sequence>
<organism evidence="2 3">
    <name type="scientific">Rhodotorula graminis (strain WP1)</name>
    <dbReference type="NCBI Taxonomy" id="578459"/>
    <lineage>
        <taxon>Eukaryota</taxon>
        <taxon>Fungi</taxon>
        <taxon>Dikarya</taxon>
        <taxon>Basidiomycota</taxon>
        <taxon>Pucciniomycotina</taxon>
        <taxon>Microbotryomycetes</taxon>
        <taxon>Sporidiobolales</taxon>
        <taxon>Sporidiobolaceae</taxon>
        <taxon>Rhodotorula</taxon>
    </lineage>
</organism>
<gene>
    <name evidence="2" type="ORF">RHOBADRAFT_40803</name>
</gene>
<keyword evidence="3" id="KW-1185">Reference proteome</keyword>
<evidence type="ECO:0000313" key="2">
    <source>
        <dbReference type="EMBL" id="KPV78254.1"/>
    </source>
</evidence>